<dbReference type="InterPro" id="IPR009057">
    <property type="entry name" value="Homeodomain-like_sf"/>
</dbReference>
<dbReference type="Proteomes" id="UP001501116">
    <property type="component" value="Unassembled WGS sequence"/>
</dbReference>
<dbReference type="InterPro" id="IPR001647">
    <property type="entry name" value="HTH_TetR"/>
</dbReference>
<protein>
    <submittedName>
        <fullName evidence="6">TetR/AcrR family transcriptional regulator</fullName>
    </submittedName>
</protein>
<dbReference type="Gene3D" id="1.10.357.10">
    <property type="entry name" value="Tetracycline Repressor, domain 2"/>
    <property type="match status" value="1"/>
</dbReference>
<dbReference type="PANTHER" id="PTHR47506">
    <property type="entry name" value="TRANSCRIPTIONAL REGULATORY PROTEIN"/>
    <property type="match status" value="1"/>
</dbReference>
<dbReference type="Pfam" id="PF00440">
    <property type="entry name" value="TetR_N"/>
    <property type="match status" value="1"/>
</dbReference>
<feature type="DNA-binding region" description="H-T-H motif" evidence="4">
    <location>
        <begin position="29"/>
        <end position="48"/>
    </location>
</feature>
<evidence type="ECO:0000313" key="6">
    <source>
        <dbReference type="EMBL" id="GAA1978073.1"/>
    </source>
</evidence>
<keyword evidence="1" id="KW-0805">Transcription regulation</keyword>
<dbReference type="Gene3D" id="1.10.10.60">
    <property type="entry name" value="Homeodomain-like"/>
    <property type="match status" value="1"/>
</dbReference>
<evidence type="ECO:0000256" key="2">
    <source>
        <dbReference type="ARBA" id="ARBA00023125"/>
    </source>
</evidence>
<reference evidence="6 7" key="1">
    <citation type="journal article" date="2019" name="Int. J. Syst. Evol. Microbiol.">
        <title>The Global Catalogue of Microorganisms (GCM) 10K type strain sequencing project: providing services to taxonomists for standard genome sequencing and annotation.</title>
        <authorList>
            <consortium name="The Broad Institute Genomics Platform"/>
            <consortium name="The Broad Institute Genome Sequencing Center for Infectious Disease"/>
            <person name="Wu L."/>
            <person name="Ma J."/>
        </authorList>
    </citation>
    <scope>NUCLEOTIDE SEQUENCE [LARGE SCALE GENOMIC DNA]</scope>
    <source>
        <strain evidence="6 7">JCM 14545</strain>
    </source>
</reference>
<proteinExistence type="predicted"/>
<name>A0ABN2S068_9PSEU</name>
<comment type="caution">
    <text evidence="6">The sequence shown here is derived from an EMBL/GenBank/DDBJ whole genome shotgun (WGS) entry which is preliminary data.</text>
</comment>
<keyword evidence="2 4" id="KW-0238">DNA-binding</keyword>
<dbReference type="RefSeq" id="WP_344426976.1">
    <property type="nucleotide sequence ID" value="NZ_BAAANN010000029.1"/>
</dbReference>
<evidence type="ECO:0000256" key="1">
    <source>
        <dbReference type="ARBA" id="ARBA00023015"/>
    </source>
</evidence>
<sequence>MARPKEFDEERAVESAMNAFWDNGYEATSTQDLCEATGLGRSSVYNTFKSKHALFERALKHYRAIGLHTRAELLDSAETGLDRVRAMLDGTVAEERANGGRGCLMVNAAAEFGHHDEAVGAAMRADTEGQLALLTGHIRAGQADGTIDRHRAAADLAQFVHATVSGLRIMSRRGAGEPEMRTVAGIAVDALRPRT</sequence>
<feature type="domain" description="HTH tetR-type" evidence="5">
    <location>
        <begin position="6"/>
        <end position="66"/>
    </location>
</feature>
<dbReference type="InterPro" id="IPR036271">
    <property type="entry name" value="Tet_transcr_reg_TetR-rel_C_sf"/>
</dbReference>
<dbReference type="EMBL" id="BAAANN010000029">
    <property type="protein sequence ID" value="GAA1978073.1"/>
    <property type="molecule type" value="Genomic_DNA"/>
</dbReference>
<dbReference type="PANTHER" id="PTHR47506:SF1">
    <property type="entry name" value="HTH-TYPE TRANSCRIPTIONAL REGULATOR YJDC"/>
    <property type="match status" value="1"/>
</dbReference>
<evidence type="ECO:0000256" key="4">
    <source>
        <dbReference type="PROSITE-ProRule" id="PRU00335"/>
    </source>
</evidence>
<keyword evidence="7" id="KW-1185">Reference proteome</keyword>
<accession>A0ABN2S068</accession>
<evidence type="ECO:0000256" key="3">
    <source>
        <dbReference type="ARBA" id="ARBA00023163"/>
    </source>
</evidence>
<gene>
    <name evidence="6" type="ORF">GCM10009754_62480</name>
</gene>
<keyword evidence="3" id="KW-0804">Transcription</keyword>
<dbReference type="PROSITE" id="PS50977">
    <property type="entry name" value="HTH_TETR_2"/>
    <property type="match status" value="1"/>
</dbReference>
<dbReference type="SUPFAM" id="SSF46689">
    <property type="entry name" value="Homeodomain-like"/>
    <property type="match status" value="1"/>
</dbReference>
<organism evidence="6 7">
    <name type="scientific">Amycolatopsis minnesotensis</name>
    <dbReference type="NCBI Taxonomy" id="337894"/>
    <lineage>
        <taxon>Bacteria</taxon>
        <taxon>Bacillati</taxon>
        <taxon>Actinomycetota</taxon>
        <taxon>Actinomycetes</taxon>
        <taxon>Pseudonocardiales</taxon>
        <taxon>Pseudonocardiaceae</taxon>
        <taxon>Amycolatopsis</taxon>
    </lineage>
</organism>
<dbReference type="InterPro" id="IPR011075">
    <property type="entry name" value="TetR_C"/>
</dbReference>
<evidence type="ECO:0000313" key="7">
    <source>
        <dbReference type="Proteomes" id="UP001501116"/>
    </source>
</evidence>
<dbReference type="Pfam" id="PF16925">
    <property type="entry name" value="TetR_C_13"/>
    <property type="match status" value="1"/>
</dbReference>
<evidence type="ECO:0000259" key="5">
    <source>
        <dbReference type="PROSITE" id="PS50977"/>
    </source>
</evidence>
<dbReference type="SUPFAM" id="SSF48498">
    <property type="entry name" value="Tetracyclin repressor-like, C-terminal domain"/>
    <property type="match status" value="1"/>
</dbReference>